<accession>A0ABR7L336</accession>
<feature type="region of interest" description="Disordered" evidence="1">
    <location>
        <begin position="191"/>
        <end position="214"/>
    </location>
</feature>
<sequence length="214" mass="22846">MELAVAAFDCPPRTVGELDGRAALPLLPDCPVPPDPRETVGDEPLLSIPPSFDAAAWSVPRVACAVALVLAPAFSAAVAALSAPLRAVAIASSARPMATWPNTPALPELAPMFSFAATPSRSWLLRAAIRPPSDSTESAFIPTPRPPLTPGEEDPLDDDDDGLPLSPPWFVVEGELSFPLRRAIRRWPAAFRRAGPRRRPSSRSRRSRRSAPGP</sequence>
<feature type="compositionally biased region" description="Basic residues" evidence="1">
    <location>
        <begin position="194"/>
        <end position="214"/>
    </location>
</feature>
<comment type="caution">
    <text evidence="2">The sequence shown here is derived from an EMBL/GenBank/DDBJ whole genome shotgun (WGS) entry which is preliminary data.</text>
</comment>
<name>A0ABR7L336_9PSEU</name>
<evidence type="ECO:0000313" key="3">
    <source>
        <dbReference type="Proteomes" id="UP000734823"/>
    </source>
</evidence>
<reference evidence="2 3" key="1">
    <citation type="submission" date="2020-06" db="EMBL/GenBank/DDBJ databases">
        <title>Actinokineospora xiongansis sp. nov., isolated from soil of Baiyangdian.</title>
        <authorList>
            <person name="Zhang X."/>
        </authorList>
    </citation>
    <scope>NUCLEOTIDE SEQUENCE [LARGE SCALE GENOMIC DNA]</scope>
    <source>
        <strain evidence="2 3">HBU206404</strain>
    </source>
</reference>
<organism evidence="2 3">
    <name type="scientific">Actinokineospora xionganensis</name>
    <dbReference type="NCBI Taxonomy" id="2684470"/>
    <lineage>
        <taxon>Bacteria</taxon>
        <taxon>Bacillati</taxon>
        <taxon>Actinomycetota</taxon>
        <taxon>Actinomycetes</taxon>
        <taxon>Pseudonocardiales</taxon>
        <taxon>Pseudonocardiaceae</taxon>
        <taxon>Actinokineospora</taxon>
    </lineage>
</organism>
<protein>
    <submittedName>
        <fullName evidence="2">Uncharacterized protein</fullName>
    </submittedName>
</protein>
<proteinExistence type="predicted"/>
<dbReference type="RefSeq" id="WP_187219549.1">
    <property type="nucleotide sequence ID" value="NZ_JABVED010000003.1"/>
</dbReference>
<feature type="region of interest" description="Disordered" evidence="1">
    <location>
        <begin position="133"/>
        <end position="165"/>
    </location>
</feature>
<evidence type="ECO:0000256" key="1">
    <source>
        <dbReference type="SAM" id="MobiDB-lite"/>
    </source>
</evidence>
<keyword evidence="3" id="KW-1185">Reference proteome</keyword>
<dbReference type="Proteomes" id="UP000734823">
    <property type="component" value="Unassembled WGS sequence"/>
</dbReference>
<feature type="compositionally biased region" description="Acidic residues" evidence="1">
    <location>
        <begin position="151"/>
        <end position="162"/>
    </location>
</feature>
<evidence type="ECO:0000313" key="2">
    <source>
        <dbReference type="EMBL" id="MBC6447107.1"/>
    </source>
</evidence>
<gene>
    <name evidence="2" type="ORF">GPZ80_07970</name>
</gene>
<dbReference type="EMBL" id="JABVED010000003">
    <property type="protein sequence ID" value="MBC6447107.1"/>
    <property type="molecule type" value="Genomic_DNA"/>
</dbReference>